<reference evidence="3 4" key="1">
    <citation type="submission" date="2019-11" db="EMBL/GenBank/DDBJ databases">
        <title>Whole genome sequence of Oryza granulata.</title>
        <authorList>
            <person name="Li W."/>
        </authorList>
    </citation>
    <scope>NUCLEOTIDE SEQUENCE [LARGE SCALE GENOMIC DNA]</scope>
    <source>
        <strain evidence="4">cv. Menghai</strain>
        <tissue evidence="3">Leaf</tissue>
    </source>
</reference>
<dbReference type="PANTHER" id="PTHR45125:SF40">
    <property type="entry name" value="OS06G0117800 PROTEIN"/>
    <property type="match status" value="1"/>
</dbReference>
<dbReference type="Proteomes" id="UP000479710">
    <property type="component" value="Unassembled WGS sequence"/>
</dbReference>
<evidence type="ECO:0000259" key="2">
    <source>
        <dbReference type="Pfam" id="PF14303"/>
    </source>
</evidence>
<gene>
    <name evidence="3" type="ORF">E2562_029144</name>
</gene>
<feature type="compositionally biased region" description="Polar residues" evidence="1">
    <location>
        <begin position="64"/>
        <end position="77"/>
    </location>
</feature>
<dbReference type="EMBL" id="SPHZ02000005">
    <property type="protein sequence ID" value="KAF0919287.1"/>
    <property type="molecule type" value="Genomic_DNA"/>
</dbReference>
<feature type="domain" description="No apical meristem-associated C-terminal" evidence="2">
    <location>
        <begin position="37"/>
        <end position="96"/>
    </location>
</feature>
<evidence type="ECO:0000313" key="3">
    <source>
        <dbReference type="EMBL" id="KAF0919287.1"/>
    </source>
</evidence>
<feature type="compositionally biased region" description="Basic and acidic residues" evidence="1">
    <location>
        <begin position="91"/>
        <end position="108"/>
    </location>
</feature>
<accession>A0A6G1E3J4</accession>
<dbReference type="InterPro" id="IPR029466">
    <property type="entry name" value="NAM-associated_C"/>
</dbReference>
<dbReference type="Pfam" id="PF14303">
    <property type="entry name" value="NAM-associated"/>
    <property type="match status" value="1"/>
</dbReference>
<dbReference type="PANTHER" id="PTHR45125">
    <property type="entry name" value="F21J9.4-RELATED"/>
    <property type="match status" value="1"/>
</dbReference>
<protein>
    <recommendedName>
        <fullName evidence="2">No apical meristem-associated C-terminal domain-containing protein</fullName>
    </recommendedName>
</protein>
<feature type="region of interest" description="Disordered" evidence="1">
    <location>
        <begin position="190"/>
        <end position="217"/>
    </location>
</feature>
<comment type="caution">
    <text evidence="3">The sequence shown here is derived from an EMBL/GenBank/DDBJ whole genome shotgun (WGS) entry which is preliminary data.</text>
</comment>
<organism evidence="3 4">
    <name type="scientific">Oryza meyeriana var. granulata</name>
    <dbReference type="NCBI Taxonomy" id="110450"/>
    <lineage>
        <taxon>Eukaryota</taxon>
        <taxon>Viridiplantae</taxon>
        <taxon>Streptophyta</taxon>
        <taxon>Embryophyta</taxon>
        <taxon>Tracheophyta</taxon>
        <taxon>Spermatophyta</taxon>
        <taxon>Magnoliopsida</taxon>
        <taxon>Liliopsida</taxon>
        <taxon>Poales</taxon>
        <taxon>Poaceae</taxon>
        <taxon>BOP clade</taxon>
        <taxon>Oryzoideae</taxon>
        <taxon>Oryzeae</taxon>
        <taxon>Oryzinae</taxon>
        <taxon>Oryza</taxon>
        <taxon>Oryza meyeriana</taxon>
    </lineage>
</organism>
<dbReference type="AlphaFoldDB" id="A0A6G1E3J4"/>
<name>A0A6G1E3J4_9ORYZ</name>
<dbReference type="OrthoDB" id="2507178at2759"/>
<proteinExistence type="predicted"/>
<feature type="region of interest" description="Disordered" evidence="1">
    <location>
        <begin position="64"/>
        <end position="121"/>
    </location>
</feature>
<evidence type="ECO:0000256" key="1">
    <source>
        <dbReference type="SAM" id="MobiDB-lite"/>
    </source>
</evidence>
<sequence length="217" mass="23631">MNKFCGHKEAIDRLNESGKNEQDRIDDAVQMYERTEPFTIMHCWKKLRNEAKWNNKFLELNNSTTLDGMSSPPTQGHTAAGHAESGNENIDTSRPEAPDLRKKWDSRLSRSSPLPDAGRRRARAVGSGVLVLAPPAILCDLVDLVLTAESAPLRAHGDILVGMPPVEKPAAPIDMGEAAASLDTLLVFPDESSSSVDDDDKAAAAKKTPPQAEVRRP</sequence>
<keyword evidence="4" id="KW-1185">Reference proteome</keyword>
<evidence type="ECO:0000313" key="4">
    <source>
        <dbReference type="Proteomes" id="UP000479710"/>
    </source>
</evidence>